<keyword evidence="6" id="KW-1185">Reference proteome</keyword>
<keyword evidence="3" id="KW-0560">Oxidoreductase</keyword>
<feature type="domain" description="NmrA-like" evidence="4">
    <location>
        <begin position="4"/>
        <end position="248"/>
    </location>
</feature>
<name>A0AA38XXM7_9EURO</name>
<dbReference type="SUPFAM" id="SSF51735">
    <property type="entry name" value="NAD(P)-binding Rossmann-fold domains"/>
    <property type="match status" value="1"/>
</dbReference>
<evidence type="ECO:0000256" key="2">
    <source>
        <dbReference type="ARBA" id="ARBA00022857"/>
    </source>
</evidence>
<dbReference type="Proteomes" id="UP001172681">
    <property type="component" value="Unassembled WGS sequence"/>
</dbReference>
<evidence type="ECO:0000256" key="1">
    <source>
        <dbReference type="ARBA" id="ARBA00005725"/>
    </source>
</evidence>
<comment type="similarity">
    <text evidence="1">Belongs to the NmrA-type oxidoreductase family. Isoflavone reductase subfamily.</text>
</comment>
<comment type="caution">
    <text evidence="5">The sequence shown here is derived from an EMBL/GenBank/DDBJ whole genome shotgun (WGS) entry which is preliminary data.</text>
</comment>
<dbReference type="InterPro" id="IPR008030">
    <property type="entry name" value="NmrA-like"/>
</dbReference>
<dbReference type="EMBL" id="JAPDRN010000076">
    <property type="protein sequence ID" value="KAJ9627542.1"/>
    <property type="molecule type" value="Genomic_DNA"/>
</dbReference>
<dbReference type="PANTHER" id="PTHR47706:SF4">
    <property type="entry name" value="NMRA-LIKE DOMAIN-CONTAINING PROTEIN"/>
    <property type="match status" value="1"/>
</dbReference>
<dbReference type="Pfam" id="PF05368">
    <property type="entry name" value="NmrA"/>
    <property type="match status" value="1"/>
</dbReference>
<dbReference type="PANTHER" id="PTHR47706">
    <property type="entry name" value="NMRA-LIKE FAMILY PROTEIN"/>
    <property type="match status" value="1"/>
</dbReference>
<reference evidence="5" key="1">
    <citation type="submission" date="2022-10" db="EMBL/GenBank/DDBJ databases">
        <title>Culturing micro-colonial fungi from biological soil crusts in the Mojave desert and describing Neophaeococcomyces mojavensis, and introducing the new genera and species Taxawa tesnikishii.</title>
        <authorList>
            <person name="Kurbessoian T."/>
            <person name="Stajich J.E."/>
        </authorList>
    </citation>
    <scope>NUCLEOTIDE SEQUENCE</scope>
    <source>
        <strain evidence="5">TK_35</strain>
    </source>
</reference>
<dbReference type="Gene3D" id="3.40.50.720">
    <property type="entry name" value="NAD(P)-binding Rossmann-like Domain"/>
    <property type="match status" value="1"/>
</dbReference>
<evidence type="ECO:0000313" key="6">
    <source>
        <dbReference type="Proteomes" id="UP001172681"/>
    </source>
</evidence>
<dbReference type="AlphaFoldDB" id="A0AA38XXM7"/>
<accession>A0AA38XXM7</accession>
<proteinExistence type="inferred from homology"/>
<evidence type="ECO:0000256" key="3">
    <source>
        <dbReference type="ARBA" id="ARBA00023002"/>
    </source>
</evidence>
<sequence>MVELAIAGGSGQVAREIIDALLATGNHNITILTRNDTPANHDLPGVRWRVVNYNDQNLLVEALREIHTLLSFIQPLSDPEGKIQKTLIDAAIAAGVKRFVPSEYGSAGTIDMPWWSGKERTREYLRQVNTKSKQKVLEYVLFQPGLFLDYLAFPYKTSKHIDPLQSIFDFQSCRAIVVDGHEDAIMTLTSARDVAALVARAVDYQGRWPEVGGISGNRMSVAQIIATGQGIRGRPFTIEKVRLEDLEAGVLKTSWALGKRHHSISEEQANNVATTVSIGILLSSSKGAWDVSTELNQLFPEYEFDDMEGFLARVWDGKS</sequence>
<gene>
    <name evidence="5" type="ORF">H2204_009581</name>
</gene>
<evidence type="ECO:0000259" key="4">
    <source>
        <dbReference type="Pfam" id="PF05368"/>
    </source>
</evidence>
<dbReference type="GO" id="GO:0016491">
    <property type="term" value="F:oxidoreductase activity"/>
    <property type="evidence" value="ECO:0007669"/>
    <property type="project" value="UniProtKB-KW"/>
</dbReference>
<keyword evidence="2" id="KW-0521">NADP</keyword>
<dbReference type="InterPro" id="IPR036291">
    <property type="entry name" value="NAD(P)-bd_dom_sf"/>
</dbReference>
<evidence type="ECO:0000313" key="5">
    <source>
        <dbReference type="EMBL" id="KAJ9627542.1"/>
    </source>
</evidence>
<dbReference type="InterPro" id="IPR051609">
    <property type="entry name" value="NmrA/Isoflavone_reductase-like"/>
</dbReference>
<organism evidence="5 6">
    <name type="scientific">Knufia peltigerae</name>
    <dbReference type="NCBI Taxonomy" id="1002370"/>
    <lineage>
        <taxon>Eukaryota</taxon>
        <taxon>Fungi</taxon>
        <taxon>Dikarya</taxon>
        <taxon>Ascomycota</taxon>
        <taxon>Pezizomycotina</taxon>
        <taxon>Eurotiomycetes</taxon>
        <taxon>Chaetothyriomycetidae</taxon>
        <taxon>Chaetothyriales</taxon>
        <taxon>Trichomeriaceae</taxon>
        <taxon>Knufia</taxon>
    </lineage>
</organism>
<protein>
    <recommendedName>
        <fullName evidence="4">NmrA-like domain-containing protein</fullName>
    </recommendedName>
</protein>